<comment type="caution">
    <text evidence="1">The sequence shown here is derived from an EMBL/GenBank/DDBJ whole genome shotgun (WGS) entry which is preliminary data.</text>
</comment>
<dbReference type="AlphaFoldDB" id="A0A7K1SLF5"/>
<evidence type="ECO:0000313" key="1">
    <source>
        <dbReference type="EMBL" id="MVM34406.1"/>
    </source>
</evidence>
<name>A0A7K1SLF5_9BACT</name>
<evidence type="ECO:0000313" key="2">
    <source>
        <dbReference type="Proteomes" id="UP000436006"/>
    </source>
</evidence>
<accession>A0A7K1SLF5</accession>
<organism evidence="1 2">
    <name type="scientific">Spirosoma arboris</name>
    <dbReference type="NCBI Taxonomy" id="2682092"/>
    <lineage>
        <taxon>Bacteria</taxon>
        <taxon>Pseudomonadati</taxon>
        <taxon>Bacteroidota</taxon>
        <taxon>Cytophagia</taxon>
        <taxon>Cytophagales</taxon>
        <taxon>Cytophagaceae</taxon>
        <taxon>Spirosoma</taxon>
    </lineage>
</organism>
<reference evidence="1 2" key="1">
    <citation type="submission" date="2019-12" db="EMBL/GenBank/DDBJ databases">
        <title>Spirosoma sp. HMF4905 genome sequencing and assembly.</title>
        <authorList>
            <person name="Kang H."/>
            <person name="Cha I."/>
            <person name="Kim H."/>
            <person name="Joh K."/>
        </authorList>
    </citation>
    <scope>NUCLEOTIDE SEQUENCE [LARGE SCALE GENOMIC DNA]</scope>
    <source>
        <strain evidence="1 2">HMF4905</strain>
    </source>
</reference>
<proteinExistence type="predicted"/>
<protein>
    <submittedName>
        <fullName evidence="1">Uncharacterized protein</fullName>
    </submittedName>
</protein>
<dbReference type="RefSeq" id="WP_157589226.1">
    <property type="nucleotide sequence ID" value="NZ_WPIN01000015.1"/>
</dbReference>
<dbReference type="Proteomes" id="UP000436006">
    <property type="component" value="Unassembled WGS sequence"/>
</dbReference>
<dbReference type="EMBL" id="WPIN01000015">
    <property type="protein sequence ID" value="MVM34406.1"/>
    <property type="molecule type" value="Genomic_DNA"/>
</dbReference>
<sequence>MMTPLYNKPTREVLHEGLIDLDCSVREFTLQPGKKAVKVLHRRINPDRAASRALMCCGTNPRK</sequence>
<keyword evidence="2" id="KW-1185">Reference proteome</keyword>
<gene>
    <name evidence="1" type="ORF">GO755_30520</name>
</gene>